<organism evidence="1 2">
    <name type="scientific">Pseudallescheria apiosperma</name>
    <name type="common">Scedosporium apiospermum</name>
    <dbReference type="NCBI Taxonomy" id="563466"/>
    <lineage>
        <taxon>Eukaryota</taxon>
        <taxon>Fungi</taxon>
        <taxon>Dikarya</taxon>
        <taxon>Ascomycota</taxon>
        <taxon>Pezizomycotina</taxon>
        <taxon>Sordariomycetes</taxon>
        <taxon>Hypocreomycetidae</taxon>
        <taxon>Microascales</taxon>
        <taxon>Microascaceae</taxon>
        <taxon>Scedosporium</taxon>
    </lineage>
</organism>
<dbReference type="EMBL" id="JOWA01000086">
    <property type="protein sequence ID" value="KEZ45116.1"/>
    <property type="molecule type" value="Genomic_DNA"/>
</dbReference>
<dbReference type="PANTHER" id="PTHR38797:SF4">
    <property type="entry name" value="NUCLEAR PORE COMPLEX PROTEIN NUP85"/>
    <property type="match status" value="1"/>
</dbReference>
<dbReference type="RefSeq" id="XP_016644915.1">
    <property type="nucleotide sequence ID" value="XM_016785539.1"/>
</dbReference>
<dbReference type="AlphaFoldDB" id="A0A084GCQ4"/>
<comment type="caution">
    <text evidence="1">The sequence shown here is derived from an EMBL/GenBank/DDBJ whole genome shotgun (WGS) entry which is preliminary data.</text>
</comment>
<protein>
    <submittedName>
        <fullName evidence="1">Uncharacterized protein</fullName>
    </submittedName>
</protein>
<accession>A0A084GCQ4</accession>
<dbReference type="HOGENOM" id="CLU_035263_2_1_1"/>
<dbReference type="PANTHER" id="PTHR38797">
    <property type="entry name" value="NUCLEAR PORE COMPLEX PROTEIN NUP85-RELATED"/>
    <property type="match status" value="1"/>
</dbReference>
<dbReference type="OrthoDB" id="3350591at2759"/>
<name>A0A084GCQ4_PSEDA</name>
<keyword evidence="2" id="KW-1185">Reference proteome</keyword>
<gene>
    <name evidence="1" type="ORF">SAPIO_CDS2549</name>
</gene>
<dbReference type="GeneID" id="27721621"/>
<dbReference type="InterPro" id="IPR022085">
    <property type="entry name" value="OpdG"/>
</dbReference>
<dbReference type="Proteomes" id="UP000028545">
    <property type="component" value="Unassembled WGS sequence"/>
</dbReference>
<sequence length="258" mass="29004">MADDKFNLQPLKEQGFAGDEEEAVVATFETAFESLSKTTSEVALDEAAKTIALKLQNLVSPELPAERKEYLFEIIWEGLIGAAKHVPYRHRGQLLITKALQELDRVETGTKFPYLGRCLRDNWIDPTFETVKGEEETYSHSEWLNLNSFAARIFGKEDPSLDRTATDCKVAVASEWIIQAAPDLLRRCLLEKNDVDEAVKVSYRAGELFAGHSGLNLERWGFWKRRLEEVRHDVGEEARASVDQAMKAMTAAATALAN</sequence>
<dbReference type="VEuPathDB" id="FungiDB:SAPIO_CDS2549"/>
<evidence type="ECO:0000313" key="1">
    <source>
        <dbReference type="EMBL" id="KEZ45116.1"/>
    </source>
</evidence>
<evidence type="ECO:0000313" key="2">
    <source>
        <dbReference type="Proteomes" id="UP000028545"/>
    </source>
</evidence>
<reference evidence="1 2" key="1">
    <citation type="journal article" date="2014" name="Genome Announc.">
        <title>Draft genome sequence of the pathogenic fungus Scedosporium apiospermum.</title>
        <authorList>
            <person name="Vandeputte P."/>
            <person name="Ghamrawi S."/>
            <person name="Rechenmann M."/>
            <person name="Iltis A."/>
            <person name="Giraud S."/>
            <person name="Fleury M."/>
            <person name="Thornton C."/>
            <person name="Delhaes L."/>
            <person name="Meyer W."/>
            <person name="Papon N."/>
            <person name="Bouchara J.P."/>
        </authorList>
    </citation>
    <scope>NUCLEOTIDE SEQUENCE [LARGE SCALE GENOMIC DNA]</scope>
    <source>
        <strain evidence="1 2">IHEM 14462</strain>
    </source>
</reference>
<dbReference type="Pfam" id="PF12311">
    <property type="entry name" value="DUF3632"/>
    <property type="match status" value="1"/>
</dbReference>
<dbReference type="InterPro" id="IPR053204">
    <property type="entry name" value="Oxopyrrolidines_Biosynth-assoc"/>
</dbReference>
<proteinExistence type="predicted"/>
<dbReference type="KEGG" id="sapo:SAPIO_CDS2549"/>